<evidence type="ECO:0008006" key="8">
    <source>
        <dbReference type="Google" id="ProtNLM"/>
    </source>
</evidence>
<gene>
    <name evidence="6" type="ORF">MSVAZ_0444</name>
</gene>
<reference evidence="6 7" key="1">
    <citation type="submission" date="2014-07" db="EMBL/GenBank/DDBJ databases">
        <title>Methanogenic archaea and the global carbon cycle.</title>
        <authorList>
            <person name="Henriksen J.R."/>
            <person name="Luke J."/>
            <person name="Reinhart S."/>
            <person name="Benedict M.N."/>
            <person name="Youngblut N.D."/>
            <person name="Metcalf M.E."/>
            <person name="Whitaker R.J."/>
            <person name="Metcalf W.W."/>
        </authorList>
    </citation>
    <scope>NUCLEOTIDE SEQUENCE [LARGE SCALE GENOMIC DNA]</scope>
    <source>
        <strain evidence="6 7">Z-761</strain>
    </source>
</reference>
<dbReference type="HOGENOM" id="CLU_014690_0_0_2"/>
<sequence length="668" mass="72855">MKRFAAVTLAALMLLTVFASAASAADSVEIRGPVFNGSNIDDIVGDGVTIDATQFAAFYYDIDDNVTTETLSIKNVSGNSGNVIGEGGIVYSTTIQKVDYEYEKPSLGWDNYSLLGFFADKYIPLKSNSADKLAKLVLDSDDKYTVRTGETLDLGQGYSLQAKQVDVDGEKVWLEFDKDGEYVDDEIIDVGTGDSTWDVELDDIQDEDDVVVLKVHVNQVFQGAVDSIAQIEGIWLIDYANAIKIESDDEFGDLDDVSINGDTLNITNEDSFTLTRDSINELAEGLSFKVADTPSNVLRFYLAKEITEPGTYEVRGSVASGEASWDASNFAGFYYDLNDNVETESLSVSDLDGNVIGDGGLVYQTSIKEVAYEYENEDLGWEQYPVIGFFAEEYIPLKSNSADKLAKLVLDSDDKYTVRTGETLDLGQGYSLQAKQVDVDGEKVWLEFDKDGEYVDDEIIDVGTGDSTWDVELDDIQDEDDVVVLKVHVNQVFQGAVDSIAQIEGIWLIDYANAMKIESDDEFGELDDVSISGDTLKISNSDTFTLTRDSDQEIAEGMSFKIADTSASDLRYYPFVERTAGNETTNVTGPSVGGNVTVGENVTTPTDNVTTPETPEDLNATTPEATTPEEPTEATNATGEEKEDSPGFGVVLGLVGLLGVVYLVRRNN</sequence>
<evidence type="ECO:0000256" key="2">
    <source>
        <dbReference type="SAM" id="MobiDB-lite"/>
    </source>
</evidence>
<protein>
    <recommendedName>
        <fullName evidence="8">S-layer family duplication domain-containing protein</fullName>
    </recommendedName>
</protein>
<dbReference type="GeneID" id="24808809"/>
<dbReference type="PATRIC" id="fig|1434123.4.peg.475"/>
<dbReference type="GO" id="GO:0005886">
    <property type="term" value="C:plasma membrane"/>
    <property type="evidence" value="ECO:0007669"/>
    <property type="project" value="UniProtKB-SubCell"/>
</dbReference>
<evidence type="ECO:0000256" key="1">
    <source>
        <dbReference type="ARBA" id="ARBA00022729"/>
    </source>
</evidence>
<dbReference type="KEGG" id="mvc:MSVAZ_0444"/>
<evidence type="ECO:0000259" key="5">
    <source>
        <dbReference type="Pfam" id="PF18204"/>
    </source>
</evidence>
<name>A0A0E3Q2E1_9EURY</name>
<dbReference type="AlphaFoldDB" id="A0A0E3Q2E1"/>
<dbReference type="NCBIfam" id="TIGR04126">
    <property type="entry name" value="PGF_CTERM"/>
    <property type="match status" value="1"/>
</dbReference>
<dbReference type="Pfam" id="PF18204">
    <property type="entry name" value="PGF-CTERM"/>
    <property type="match status" value="1"/>
</dbReference>
<evidence type="ECO:0000313" key="6">
    <source>
        <dbReference type="EMBL" id="AKB42713.1"/>
    </source>
</evidence>
<dbReference type="RefSeq" id="WP_048117553.1">
    <property type="nucleotide sequence ID" value="NZ_CP009520.1"/>
</dbReference>
<evidence type="ECO:0000256" key="3">
    <source>
        <dbReference type="SAM" id="Phobius"/>
    </source>
</evidence>
<accession>A0A0E3Q2E1</accession>
<dbReference type="EMBL" id="CP009520">
    <property type="protein sequence ID" value="AKB42713.1"/>
    <property type="molecule type" value="Genomic_DNA"/>
</dbReference>
<dbReference type="Proteomes" id="UP000033096">
    <property type="component" value="Chromosome"/>
</dbReference>
<feature type="domain" description="S-layer family duplication" evidence="4">
    <location>
        <begin position="47"/>
        <end position="292"/>
    </location>
</feature>
<dbReference type="Gene3D" id="2.60.40.4190">
    <property type="match status" value="2"/>
</dbReference>
<dbReference type="NCBIfam" id="TIGR01567">
    <property type="entry name" value="S_layer_rel_Mac"/>
    <property type="match status" value="2"/>
</dbReference>
<dbReference type="Gene3D" id="2.60.98.40">
    <property type="match status" value="2"/>
</dbReference>
<proteinExistence type="predicted"/>
<dbReference type="InterPro" id="IPR026371">
    <property type="entry name" value="PGF_CTERM"/>
</dbReference>
<feature type="transmembrane region" description="Helical" evidence="3">
    <location>
        <begin position="646"/>
        <end position="664"/>
    </location>
</feature>
<keyword evidence="3" id="KW-0472">Membrane</keyword>
<feature type="domain" description="S-layer family duplication" evidence="4">
    <location>
        <begin position="320"/>
        <end position="564"/>
    </location>
</feature>
<dbReference type="GO" id="GO:0030115">
    <property type="term" value="C:S-layer"/>
    <property type="evidence" value="ECO:0007669"/>
    <property type="project" value="UniProtKB-SubCell"/>
</dbReference>
<keyword evidence="3" id="KW-1133">Transmembrane helix</keyword>
<feature type="compositionally biased region" description="Low complexity" evidence="2">
    <location>
        <begin position="593"/>
        <end position="638"/>
    </location>
</feature>
<feature type="region of interest" description="Disordered" evidence="2">
    <location>
        <begin position="584"/>
        <end position="646"/>
    </location>
</feature>
<evidence type="ECO:0000313" key="7">
    <source>
        <dbReference type="Proteomes" id="UP000033096"/>
    </source>
</evidence>
<keyword evidence="7" id="KW-1185">Reference proteome</keyword>
<feature type="domain" description="PGF-CTERM archaeal protein-sorting signal" evidence="5">
    <location>
        <begin position="646"/>
        <end position="666"/>
    </location>
</feature>
<organism evidence="6 7">
    <name type="scientific">Methanosarcina vacuolata Z-761</name>
    <dbReference type="NCBI Taxonomy" id="1434123"/>
    <lineage>
        <taxon>Archaea</taxon>
        <taxon>Methanobacteriati</taxon>
        <taxon>Methanobacteriota</taxon>
        <taxon>Stenosarchaea group</taxon>
        <taxon>Methanomicrobia</taxon>
        <taxon>Methanosarcinales</taxon>
        <taxon>Methanosarcinaceae</taxon>
        <taxon>Methanosarcina</taxon>
    </lineage>
</organism>
<keyword evidence="1" id="KW-0732">Signal</keyword>
<dbReference type="InterPro" id="IPR006457">
    <property type="entry name" value="S_layer-rel_Mac"/>
</dbReference>
<evidence type="ECO:0000259" key="4">
    <source>
        <dbReference type="Pfam" id="PF07752"/>
    </source>
</evidence>
<keyword evidence="3" id="KW-0812">Transmembrane</keyword>
<dbReference type="Pfam" id="PF07752">
    <property type="entry name" value="S-layer"/>
    <property type="match status" value="2"/>
</dbReference>